<keyword evidence="1" id="KW-0472">Membrane</keyword>
<evidence type="ECO:0000313" key="3">
    <source>
        <dbReference type="Proteomes" id="UP000189161"/>
    </source>
</evidence>
<comment type="caution">
    <text evidence="2">The sequence shown here is derived from an EMBL/GenBank/DDBJ whole genome shotgun (WGS) entry which is preliminary data.</text>
</comment>
<evidence type="ECO:0000256" key="1">
    <source>
        <dbReference type="SAM" id="Phobius"/>
    </source>
</evidence>
<gene>
    <name evidence="2" type="ORF">BKK52_12330</name>
</gene>
<protein>
    <submittedName>
        <fullName evidence="2">DUF2523 domain-containing protein</fullName>
    </submittedName>
</protein>
<dbReference type="Proteomes" id="UP000189161">
    <property type="component" value="Unassembled WGS sequence"/>
</dbReference>
<dbReference type="InterPro" id="IPR019670">
    <property type="entry name" value="DUF2523"/>
</dbReference>
<organism evidence="2 3">
    <name type="scientific">Rodentibacter trehalosifermentans</name>
    <dbReference type="NCBI Taxonomy" id="1908263"/>
    <lineage>
        <taxon>Bacteria</taxon>
        <taxon>Pseudomonadati</taxon>
        <taxon>Pseudomonadota</taxon>
        <taxon>Gammaproteobacteria</taxon>
        <taxon>Pasteurellales</taxon>
        <taxon>Pasteurellaceae</taxon>
        <taxon>Rodentibacter</taxon>
    </lineage>
</organism>
<evidence type="ECO:0000313" key="2">
    <source>
        <dbReference type="EMBL" id="OOF45593.1"/>
    </source>
</evidence>
<name>A0A1V3ITU7_9PAST</name>
<keyword evidence="3" id="KW-1185">Reference proteome</keyword>
<proteinExistence type="predicted"/>
<accession>A0A1V3ITU7</accession>
<sequence>MGNLILRLLSGLLGFVFKGVVAKFFVFFALFYVTTEFVPEIINLFVPQELNVNFQTLFNYLPNDVWYFLELFKVPFGISLYLSAMVARFIIRRIPIIG</sequence>
<feature type="transmembrane region" description="Helical" evidence="1">
    <location>
        <begin position="12"/>
        <end position="33"/>
    </location>
</feature>
<dbReference type="Pfam" id="PF10734">
    <property type="entry name" value="DUF2523"/>
    <property type="match status" value="1"/>
</dbReference>
<feature type="transmembrane region" description="Helical" evidence="1">
    <location>
        <begin position="65"/>
        <end position="91"/>
    </location>
</feature>
<keyword evidence="1" id="KW-0812">Transmembrane</keyword>
<dbReference type="OrthoDB" id="8481647at2"/>
<dbReference type="RefSeq" id="WP_077478834.1">
    <property type="nucleotide sequence ID" value="NZ_MLHL01000092.1"/>
</dbReference>
<keyword evidence="1" id="KW-1133">Transmembrane helix</keyword>
<reference evidence="2 3" key="1">
    <citation type="submission" date="2016-10" db="EMBL/GenBank/DDBJ databases">
        <title>Rodentibacter gen. nov. and new species.</title>
        <authorList>
            <person name="Christensen H."/>
        </authorList>
    </citation>
    <scope>NUCLEOTIDE SEQUENCE [LARGE SCALE GENOMIC DNA]</scope>
    <source>
        <strain evidence="2 3">H1987082031</strain>
    </source>
</reference>
<dbReference type="AlphaFoldDB" id="A0A1V3ITU7"/>
<dbReference type="EMBL" id="MLHL01000092">
    <property type="protein sequence ID" value="OOF45593.1"/>
    <property type="molecule type" value="Genomic_DNA"/>
</dbReference>